<evidence type="ECO:0000256" key="2">
    <source>
        <dbReference type="ARBA" id="ARBA00001946"/>
    </source>
</evidence>
<keyword evidence="4" id="KW-0378">Hydrolase</keyword>
<evidence type="ECO:0000256" key="7">
    <source>
        <dbReference type="SAM" id="MobiDB-lite"/>
    </source>
</evidence>
<dbReference type="Pfam" id="PF00293">
    <property type="entry name" value="NUDIX"/>
    <property type="match status" value="1"/>
</dbReference>
<reference evidence="9" key="3">
    <citation type="submission" date="2022-06" db="UniProtKB">
        <authorList>
            <consortium name="EnsemblPlants"/>
        </authorList>
    </citation>
    <scope>IDENTIFICATION</scope>
</reference>
<comment type="cofactor">
    <cofactor evidence="2">
        <name>Mg(2+)</name>
        <dbReference type="ChEBI" id="CHEBI:18420"/>
    </cofactor>
</comment>
<evidence type="ECO:0000313" key="9">
    <source>
        <dbReference type="EnsemblPlants" id="TuG1812G0500001350.01.T01"/>
    </source>
</evidence>
<dbReference type="GO" id="GO:0010945">
    <property type="term" value="F:coenzyme A diphosphatase activity"/>
    <property type="evidence" value="ECO:0007669"/>
    <property type="project" value="InterPro"/>
</dbReference>
<reference evidence="9" key="2">
    <citation type="submission" date="2018-03" db="EMBL/GenBank/DDBJ databases">
        <title>The Triticum urartu genome reveals the dynamic nature of wheat genome evolution.</title>
        <authorList>
            <person name="Ling H."/>
            <person name="Ma B."/>
            <person name="Shi X."/>
            <person name="Liu H."/>
            <person name="Dong L."/>
            <person name="Sun H."/>
            <person name="Cao Y."/>
            <person name="Gao Q."/>
            <person name="Zheng S."/>
            <person name="Li Y."/>
            <person name="Yu Y."/>
            <person name="Du H."/>
            <person name="Qi M."/>
            <person name="Li Y."/>
            <person name="Yu H."/>
            <person name="Cui Y."/>
            <person name="Wang N."/>
            <person name="Chen C."/>
            <person name="Wu H."/>
            <person name="Zhao Y."/>
            <person name="Zhang J."/>
            <person name="Li Y."/>
            <person name="Zhou W."/>
            <person name="Zhang B."/>
            <person name="Hu W."/>
            <person name="Eijk M."/>
            <person name="Tang J."/>
            <person name="Witsenboer H."/>
            <person name="Zhao S."/>
            <person name="Li Z."/>
            <person name="Zhang A."/>
            <person name="Wang D."/>
            <person name="Liang C."/>
        </authorList>
    </citation>
    <scope>NUCLEOTIDE SEQUENCE [LARGE SCALE GENOMIC DNA]</scope>
    <source>
        <strain evidence="9">cv. G1812</strain>
    </source>
</reference>
<dbReference type="AlphaFoldDB" id="A0A8R7UD86"/>
<evidence type="ECO:0000256" key="3">
    <source>
        <dbReference type="ARBA" id="ARBA00022723"/>
    </source>
</evidence>
<dbReference type="InterPro" id="IPR000086">
    <property type="entry name" value="NUDIX_hydrolase_dom"/>
</dbReference>
<dbReference type="PANTHER" id="PTHR12992:SF24">
    <property type="entry name" value="PEROXISOMAL COENZYME A DIPHOSPHATASE NUDT7"/>
    <property type="match status" value="1"/>
</dbReference>
<dbReference type="InterPro" id="IPR015797">
    <property type="entry name" value="NUDIX_hydrolase-like_dom_sf"/>
</dbReference>
<dbReference type="Proteomes" id="UP000015106">
    <property type="component" value="Chromosome 5"/>
</dbReference>
<evidence type="ECO:0000256" key="4">
    <source>
        <dbReference type="ARBA" id="ARBA00022801"/>
    </source>
</evidence>
<feature type="region of interest" description="Disordered" evidence="7">
    <location>
        <begin position="1"/>
        <end position="54"/>
    </location>
</feature>
<dbReference type="SUPFAM" id="SSF55811">
    <property type="entry name" value="Nudix"/>
    <property type="match status" value="1"/>
</dbReference>
<evidence type="ECO:0000313" key="10">
    <source>
        <dbReference type="Proteomes" id="UP000015106"/>
    </source>
</evidence>
<evidence type="ECO:0000256" key="6">
    <source>
        <dbReference type="ARBA" id="ARBA00023211"/>
    </source>
</evidence>
<keyword evidence="5" id="KW-0460">Magnesium</keyword>
<comment type="cofactor">
    <cofactor evidence="1">
        <name>Mn(2+)</name>
        <dbReference type="ChEBI" id="CHEBI:29035"/>
    </cofactor>
</comment>
<evidence type="ECO:0000256" key="1">
    <source>
        <dbReference type="ARBA" id="ARBA00001936"/>
    </source>
</evidence>
<dbReference type="Gramene" id="TuG1812G0500001350.01.T01">
    <property type="protein sequence ID" value="TuG1812G0500001350.01.T01"/>
    <property type="gene ID" value="TuG1812G0500001350.01"/>
</dbReference>
<reference evidence="10" key="1">
    <citation type="journal article" date="2013" name="Nature">
        <title>Draft genome of the wheat A-genome progenitor Triticum urartu.</title>
        <authorList>
            <person name="Ling H.Q."/>
            <person name="Zhao S."/>
            <person name="Liu D."/>
            <person name="Wang J."/>
            <person name="Sun H."/>
            <person name="Zhang C."/>
            <person name="Fan H."/>
            <person name="Li D."/>
            <person name="Dong L."/>
            <person name="Tao Y."/>
            <person name="Gao C."/>
            <person name="Wu H."/>
            <person name="Li Y."/>
            <person name="Cui Y."/>
            <person name="Guo X."/>
            <person name="Zheng S."/>
            <person name="Wang B."/>
            <person name="Yu K."/>
            <person name="Liang Q."/>
            <person name="Yang W."/>
            <person name="Lou X."/>
            <person name="Chen J."/>
            <person name="Feng M."/>
            <person name="Jian J."/>
            <person name="Zhang X."/>
            <person name="Luo G."/>
            <person name="Jiang Y."/>
            <person name="Liu J."/>
            <person name="Wang Z."/>
            <person name="Sha Y."/>
            <person name="Zhang B."/>
            <person name="Wu H."/>
            <person name="Tang D."/>
            <person name="Shen Q."/>
            <person name="Xue P."/>
            <person name="Zou S."/>
            <person name="Wang X."/>
            <person name="Liu X."/>
            <person name="Wang F."/>
            <person name="Yang Y."/>
            <person name="An X."/>
            <person name="Dong Z."/>
            <person name="Zhang K."/>
            <person name="Zhang X."/>
            <person name="Luo M.C."/>
            <person name="Dvorak J."/>
            <person name="Tong Y."/>
            <person name="Wang J."/>
            <person name="Yang H."/>
            <person name="Li Z."/>
            <person name="Wang D."/>
            <person name="Zhang A."/>
            <person name="Wang J."/>
        </authorList>
    </citation>
    <scope>NUCLEOTIDE SEQUENCE</scope>
    <source>
        <strain evidence="10">cv. G1812</strain>
    </source>
</reference>
<dbReference type="EnsemblPlants" id="TuG1812G0500001350.01.T01">
    <property type="protein sequence ID" value="TuG1812G0500001350.01.T01"/>
    <property type="gene ID" value="TuG1812G0500001350.01"/>
</dbReference>
<dbReference type="InterPro" id="IPR045121">
    <property type="entry name" value="CoAse"/>
</dbReference>
<sequence length="152" mass="16493">DVKPSLPCSPSSAAVADRLPRPRPHIPALVCRHHRPAPPSPTSHPRPARRLPPKNPVAVSTLCLPDHLFRFCEGEVALPGEKAEEGDADDAATSLREAKEEIGLDPASVTVVSSLEHFLPKVLETRSWCPQAQHSPWCDLLPELPGLGHVAW</sequence>
<keyword evidence="6" id="KW-0464">Manganese</keyword>
<evidence type="ECO:0000256" key="5">
    <source>
        <dbReference type="ARBA" id="ARBA00022842"/>
    </source>
</evidence>
<organism evidence="9 10">
    <name type="scientific">Triticum urartu</name>
    <name type="common">Red wild einkorn</name>
    <name type="synonym">Crithodium urartu</name>
    <dbReference type="NCBI Taxonomy" id="4572"/>
    <lineage>
        <taxon>Eukaryota</taxon>
        <taxon>Viridiplantae</taxon>
        <taxon>Streptophyta</taxon>
        <taxon>Embryophyta</taxon>
        <taxon>Tracheophyta</taxon>
        <taxon>Spermatophyta</taxon>
        <taxon>Magnoliopsida</taxon>
        <taxon>Liliopsida</taxon>
        <taxon>Poales</taxon>
        <taxon>Poaceae</taxon>
        <taxon>BOP clade</taxon>
        <taxon>Pooideae</taxon>
        <taxon>Triticodae</taxon>
        <taxon>Triticeae</taxon>
        <taxon>Triticinae</taxon>
        <taxon>Triticum</taxon>
    </lineage>
</organism>
<dbReference type="GO" id="GO:0015938">
    <property type="term" value="P:coenzyme A catabolic process"/>
    <property type="evidence" value="ECO:0007669"/>
    <property type="project" value="TreeGrafter"/>
</dbReference>
<evidence type="ECO:0000259" key="8">
    <source>
        <dbReference type="Pfam" id="PF00293"/>
    </source>
</evidence>
<dbReference type="GO" id="GO:0046872">
    <property type="term" value="F:metal ion binding"/>
    <property type="evidence" value="ECO:0007669"/>
    <property type="project" value="UniProtKB-KW"/>
</dbReference>
<dbReference type="Gene3D" id="3.90.79.10">
    <property type="entry name" value="Nucleoside Triphosphate Pyrophosphohydrolase"/>
    <property type="match status" value="1"/>
</dbReference>
<feature type="domain" description="Nudix hydrolase" evidence="8">
    <location>
        <begin position="72"/>
        <end position="121"/>
    </location>
</feature>
<protein>
    <recommendedName>
        <fullName evidence="8">Nudix hydrolase domain-containing protein</fullName>
    </recommendedName>
</protein>
<keyword evidence="3" id="KW-0479">Metal-binding</keyword>
<keyword evidence="10" id="KW-1185">Reference proteome</keyword>
<name>A0A8R7UD86_TRIUA</name>
<dbReference type="PANTHER" id="PTHR12992">
    <property type="entry name" value="NUDIX HYDROLASE"/>
    <property type="match status" value="1"/>
</dbReference>
<accession>A0A8R7UD86</accession>
<proteinExistence type="predicted"/>